<dbReference type="InterPro" id="IPR014197">
    <property type="entry name" value="Sporulation_prot_YunB"/>
</dbReference>
<keyword evidence="2" id="KW-1185">Reference proteome</keyword>
<organism evidence="1 2">
    <name type="scientific">Chengkuizengella marina</name>
    <dbReference type="NCBI Taxonomy" id="2507566"/>
    <lineage>
        <taxon>Bacteria</taxon>
        <taxon>Bacillati</taxon>
        <taxon>Bacillota</taxon>
        <taxon>Bacilli</taxon>
        <taxon>Bacillales</taxon>
        <taxon>Paenibacillaceae</taxon>
        <taxon>Chengkuizengella</taxon>
    </lineage>
</organism>
<dbReference type="PIRSF" id="PIRSF021383">
    <property type="entry name" value="YunB"/>
    <property type="match status" value="1"/>
</dbReference>
<dbReference type="AlphaFoldDB" id="A0A6N9PZH7"/>
<reference evidence="1 2" key="1">
    <citation type="submission" date="2019-01" db="EMBL/GenBank/DDBJ databases">
        <title>Chengkuizengella sp. nov., isolated from deep-sea sediment of East Pacific Ocean.</title>
        <authorList>
            <person name="Yang J."/>
            <person name="Lai Q."/>
            <person name="Shao Z."/>
        </authorList>
    </citation>
    <scope>NUCLEOTIDE SEQUENCE [LARGE SCALE GENOMIC DNA]</scope>
    <source>
        <strain evidence="1 2">YPA3-1-1</strain>
    </source>
</reference>
<dbReference type="Proteomes" id="UP000448943">
    <property type="component" value="Unassembled WGS sequence"/>
</dbReference>
<accession>A0A6N9PZH7</accession>
<name>A0A6N9PZH7_9BACL</name>
<comment type="caution">
    <text evidence="1">The sequence shown here is derived from an EMBL/GenBank/DDBJ whole genome shotgun (WGS) entry which is preliminary data.</text>
</comment>
<evidence type="ECO:0000313" key="1">
    <source>
        <dbReference type="EMBL" id="NBI28921.1"/>
    </source>
</evidence>
<sequence length="250" mass="28232">MRRKRRWRSRTVKKGSKKKVFFLVLIIFTLITVQSFIFIEKNLRPPLMNVAKVRIKQIATQSINASLTEQISKGTNLDKLIEWKYDHTGKITGFMLNYTEHMRIAAETRNIVQKTLDDLQRMPESIPLGQALDSAIIASFGPEVPIKFVPAGSVLIDLTTRKQDAGINMILVEVYIHIIAEVTIIIPFDTEAEIVETEVPITYLLVVGDVPAYYFDSNGKPIDSLNGMNPIPPISIPQFNSTDSEDNTEN</sequence>
<protein>
    <submittedName>
        <fullName evidence="1">Sporulation protein YunB</fullName>
    </submittedName>
</protein>
<proteinExistence type="predicted"/>
<dbReference type="Pfam" id="PF09560">
    <property type="entry name" value="Spore_YunB"/>
    <property type="match status" value="1"/>
</dbReference>
<dbReference type="NCBIfam" id="TIGR02832">
    <property type="entry name" value="spo_yunB"/>
    <property type="match status" value="1"/>
</dbReference>
<dbReference type="EMBL" id="SIJB01000018">
    <property type="protein sequence ID" value="NBI28921.1"/>
    <property type="molecule type" value="Genomic_DNA"/>
</dbReference>
<dbReference type="RefSeq" id="WP_160645712.1">
    <property type="nucleotide sequence ID" value="NZ_SIJB01000018.1"/>
</dbReference>
<dbReference type="OrthoDB" id="1649278at2"/>
<evidence type="ECO:0000313" key="2">
    <source>
        <dbReference type="Proteomes" id="UP000448943"/>
    </source>
</evidence>
<gene>
    <name evidence="1" type="primary">yunB</name>
    <name evidence="1" type="ORF">ERL59_08110</name>
</gene>